<organism evidence="2 3">
    <name type="scientific">Candidatus Liptonbacteria bacterium RIFCSPLOWO2_01_FULL_52_25</name>
    <dbReference type="NCBI Taxonomy" id="1798650"/>
    <lineage>
        <taxon>Bacteria</taxon>
        <taxon>Candidatus Liptoniibacteriota</taxon>
    </lineage>
</organism>
<keyword evidence="1" id="KW-0472">Membrane</keyword>
<dbReference type="EMBL" id="MHLA01000005">
    <property type="protein sequence ID" value="OGZ00265.1"/>
    <property type="molecule type" value="Genomic_DNA"/>
</dbReference>
<keyword evidence="1" id="KW-1133">Transmembrane helix</keyword>
<accession>A0A1G2CFV5</accession>
<gene>
    <name evidence="2" type="ORF">A2945_04530</name>
</gene>
<name>A0A1G2CFV5_9BACT</name>
<proteinExistence type="predicted"/>
<dbReference type="Proteomes" id="UP000178880">
    <property type="component" value="Unassembled WGS sequence"/>
</dbReference>
<sequence length="104" mass="11884">MTYIRPNKNHSTLNVVLLFLGIGFFLGAVWLVVLYNNSVNFSHGLSEMKAEFQEVQAANVELREHIFSVLDTLNSKDLAAQHNLVQEKKPQYLELISQAHFLLQ</sequence>
<dbReference type="STRING" id="1798650.A2945_04530"/>
<dbReference type="AlphaFoldDB" id="A0A1G2CFV5"/>
<evidence type="ECO:0000313" key="3">
    <source>
        <dbReference type="Proteomes" id="UP000178880"/>
    </source>
</evidence>
<reference evidence="2 3" key="1">
    <citation type="journal article" date="2016" name="Nat. Commun.">
        <title>Thousands of microbial genomes shed light on interconnected biogeochemical processes in an aquifer system.</title>
        <authorList>
            <person name="Anantharaman K."/>
            <person name="Brown C.T."/>
            <person name="Hug L.A."/>
            <person name="Sharon I."/>
            <person name="Castelle C.J."/>
            <person name="Probst A.J."/>
            <person name="Thomas B.C."/>
            <person name="Singh A."/>
            <person name="Wilkins M.J."/>
            <person name="Karaoz U."/>
            <person name="Brodie E.L."/>
            <person name="Williams K.H."/>
            <person name="Hubbard S.S."/>
            <person name="Banfield J.F."/>
        </authorList>
    </citation>
    <scope>NUCLEOTIDE SEQUENCE [LARGE SCALE GENOMIC DNA]</scope>
</reference>
<protein>
    <submittedName>
        <fullName evidence="2">Uncharacterized protein</fullName>
    </submittedName>
</protein>
<comment type="caution">
    <text evidence="2">The sequence shown here is derived from an EMBL/GenBank/DDBJ whole genome shotgun (WGS) entry which is preliminary data.</text>
</comment>
<evidence type="ECO:0000313" key="2">
    <source>
        <dbReference type="EMBL" id="OGZ00265.1"/>
    </source>
</evidence>
<keyword evidence="1" id="KW-0812">Transmembrane</keyword>
<evidence type="ECO:0000256" key="1">
    <source>
        <dbReference type="SAM" id="Phobius"/>
    </source>
</evidence>
<feature type="transmembrane region" description="Helical" evidence="1">
    <location>
        <begin position="12"/>
        <end position="35"/>
    </location>
</feature>